<dbReference type="PANTHER" id="PTHR45641:SF19">
    <property type="entry name" value="NEPHROCYSTIN-3"/>
    <property type="match status" value="1"/>
</dbReference>
<comment type="caution">
    <text evidence="4">The sequence shown here is derived from an EMBL/GenBank/DDBJ whole genome shotgun (WGS) entry which is preliminary data.</text>
</comment>
<keyword evidence="2 3" id="KW-0802">TPR repeat</keyword>
<proteinExistence type="predicted"/>
<dbReference type="InterPro" id="IPR019734">
    <property type="entry name" value="TPR_rpt"/>
</dbReference>
<dbReference type="AlphaFoldDB" id="A0A9W7ACN7"/>
<dbReference type="PANTHER" id="PTHR45641">
    <property type="entry name" value="TETRATRICOPEPTIDE REPEAT PROTEIN (AFU_ORTHOLOGUE AFUA_6G03870)"/>
    <property type="match status" value="1"/>
</dbReference>
<reference evidence="5" key="1">
    <citation type="journal article" date="2023" name="Commun. Biol.">
        <title>Genome analysis of Parmales, the sister group of diatoms, reveals the evolutionary specialization of diatoms from phago-mixotrophs to photoautotrophs.</title>
        <authorList>
            <person name="Ban H."/>
            <person name="Sato S."/>
            <person name="Yoshikawa S."/>
            <person name="Yamada K."/>
            <person name="Nakamura Y."/>
            <person name="Ichinomiya M."/>
            <person name="Sato N."/>
            <person name="Blanc-Mathieu R."/>
            <person name="Endo H."/>
            <person name="Kuwata A."/>
            <person name="Ogata H."/>
        </authorList>
    </citation>
    <scope>NUCLEOTIDE SEQUENCE [LARGE SCALE GENOMIC DNA]</scope>
    <source>
        <strain evidence="5">NIES 3701</strain>
    </source>
</reference>
<dbReference type="Proteomes" id="UP001165085">
    <property type="component" value="Unassembled WGS sequence"/>
</dbReference>
<evidence type="ECO:0000256" key="1">
    <source>
        <dbReference type="ARBA" id="ARBA00022737"/>
    </source>
</evidence>
<protein>
    <submittedName>
        <fullName evidence="4">Uncharacterized protein</fullName>
    </submittedName>
</protein>
<sequence length="890" mass="105012">MSYEKSYFSDKMDYSEFEQRQEDQLKIRNRDLLDDLSLHAIAKKRLLEIAEEIDGIRGEELMDKSAEVGALFVELKHSRMKISKRTYETKKTQDHFNAVYHCIRADKWYAKHLGMAHEKYIHMEFRMLQLSVEEYRRRNILDNLKTCIKAFRDRLLLYTHAKDIEQVPDPRNVADVQEYLQLAQHELGDVLWKNDQYEAAKTAFEESLRQCKNFFGAGDIRQIKALSCLGRLHSDTGWKESKPESAMLFLESAYEKSKVWLGERHKMTLYLITWVARARYNLKEYKTAARFLVEAQRKFDEVFDHVEIQNKHHFSRPLLFMKQNVLAATATLPKDYCEHITHIRKLHPEFAIAEEFQATLEDKSLTEETRFKNYGDILVRFEEMKGKDHEDVWVMESVVARELRERGRNEEAKIIYERVLKKQLEVVGENNHETIWTWMHLATCLMRLENFDQAIIYYNKAVKANRRLLGNQHPKTCLSWTKLGRIYYTMGDYTQAEAFYQLGVKGYSEELRERQSKDTVSFESGDVKCFKKERNNCLKLFRQCINDPKNQEVQEFEEHMKEDMALEFYQRQLKKHNLDKGYKNAFDYSLIVVELARVHDKNGNYEVALDFYKEARDVMRSGFGKNDERTLRCEVNLTTCEQKHNEKMKEAWEELGMVDKEKPFNHDLAEERIKKLKDFVRQMEKLKGKDYYITIAGYTVLSNMLWMSEDEENRKESVKNYHVIVERQTRVYGDDSKEVLMTLHNIGTCVHVMGAESGGKDDLQAISCFEYVYDKRAAKLGRKDPLALTVLRDRANVYRVSPNPEVKNLDKCEPLMKEAMDCLIEKLGLEQADTMMTIKFYAYCLEKMETRLDELKAVLIAYPWLLDEEVSGGVWDGIESVEDFKKENGL</sequence>
<dbReference type="Pfam" id="PF13181">
    <property type="entry name" value="TPR_8"/>
    <property type="match status" value="1"/>
</dbReference>
<evidence type="ECO:0000313" key="4">
    <source>
        <dbReference type="EMBL" id="GMH65350.1"/>
    </source>
</evidence>
<name>A0A9W7ACN7_9STRA</name>
<dbReference type="SMART" id="SM00028">
    <property type="entry name" value="TPR"/>
    <property type="match status" value="4"/>
</dbReference>
<accession>A0A9W7ACN7</accession>
<evidence type="ECO:0000256" key="3">
    <source>
        <dbReference type="PROSITE-ProRule" id="PRU00339"/>
    </source>
</evidence>
<keyword evidence="1" id="KW-0677">Repeat</keyword>
<gene>
    <name evidence="4" type="ORF">TrST_g9562</name>
</gene>
<dbReference type="OrthoDB" id="1667894at2759"/>
<keyword evidence="5" id="KW-1185">Reference proteome</keyword>
<dbReference type="Pfam" id="PF13424">
    <property type="entry name" value="TPR_12"/>
    <property type="match status" value="1"/>
</dbReference>
<organism evidence="4 5">
    <name type="scientific">Triparma strigata</name>
    <dbReference type="NCBI Taxonomy" id="1606541"/>
    <lineage>
        <taxon>Eukaryota</taxon>
        <taxon>Sar</taxon>
        <taxon>Stramenopiles</taxon>
        <taxon>Ochrophyta</taxon>
        <taxon>Bolidophyceae</taxon>
        <taxon>Parmales</taxon>
        <taxon>Triparmaceae</taxon>
        <taxon>Triparma</taxon>
    </lineage>
</organism>
<evidence type="ECO:0000313" key="5">
    <source>
        <dbReference type="Proteomes" id="UP001165085"/>
    </source>
</evidence>
<dbReference type="Gene3D" id="1.25.40.10">
    <property type="entry name" value="Tetratricopeptide repeat domain"/>
    <property type="match status" value="4"/>
</dbReference>
<dbReference type="PROSITE" id="PS50005">
    <property type="entry name" value="TPR"/>
    <property type="match status" value="1"/>
</dbReference>
<dbReference type="InterPro" id="IPR011990">
    <property type="entry name" value="TPR-like_helical_dom_sf"/>
</dbReference>
<evidence type="ECO:0000256" key="2">
    <source>
        <dbReference type="ARBA" id="ARBA00022803"/>
    </source>
</evidence>
<dbReference type="EMBL" id="BRXY01000100">
    <property type="protein sequence ID" value="GMH65350.1"/>
    <property type="molecule type" value="Genomic_DNA"/>
</dbReference>
<dbReference type="SUPFAM" id="SSF48452">
    <property type="entry name" value="TPR-like"/>
    <property type="match status" value="2"/>
</dbReference>
<feature type="repeat" description="TPR" evidence="3">
    <location>
        <begin position="435"/>
        <end position="468"/>
    </location>
</feature>